<dbReference type="PANTHER" id="PTHR45566">
    <property type="entry name" value="HTH-TYPE TRANSCRIPTIONAL REGULATOR YHJB-RELATED"/>
    <property type="match status" value="1"/>
</dbReference>
<sequence>MFKKILVAEDLKGINEGIVSFLNENLKIEKLELVQYCDDAYLKYKKAILDQEPYDLLITDLSFEGDYREQKITSGDNLAMKIREEDTNTKIIVYSVEKRFSKIRKLIQDIGLNGYVCKGRTGLDELLICIKEVYKGEIYLSPEVRPALTRKDITELSNFDIEILKHLSEGHIQKDIARLMFTSTSSVEKRLNALKIVFRAKNTTHLVSIIKDLGLI</sequence>
<keyword evidence="1" id="KW-0238">DNA-binding</keyword>
<dbReference type="SMART" id="SM00448">
    <property type="entry name" value="REC"/>
    <property type="match status" value="1"/>
</dbReference>
<gene>
    <name evidence="4" type="ORF">KAOT1_18492</name>
</gene>
<dbReference type="Gene3D" id="1.10.10.10">
    <property type="entry name" value="Winged helix-like DNA-binding domain superfamily/Winged helix DNA-binding domain"/>
    <property type="match status" value="1"/>
</dbReference>
<name>A9DNF6_9FLAO</name>
<dbReference type="PROSITE" id="PS50110">
    <property type="entry name" value="RESPONSE_REGULATORY"/>
    <property type="match status" value="1"/>
</dbReference>
<organism evidence="4 5">
    <name type="scientific">Kordia algicida OT-1</name>
    <dbReference type="NCBI Taxonomy" id="391587"/>
    <lineage>
        <taxon>Bacteria</taxon>
        <taxon>Pseudomonadati</taxon>
        <taxon>Bacteroidota</taxon>
        <taxon>Flavobacteriia</taxon>
        <taxon>Flavobacteriales</taxon>
        <taxon>Flavobacteriaceae</taxon>
        <taxon>Kordia</taxon>
    </lineage>
</organism>
<dbReference type="GO" id="GO:0006355">
    <property type="term" value="P:regulation of DNA-templated transcription"/>
    <property type="evidence" value="ECO:0007669"/>
    <property type="project" value="InterPro"/>
</dbReference>
<dbReference type="InterPro" id="IPR011006">
    <property type="entry name" value="CheY-like_superfamily"/>
</dbReference>
<proteinExistence type="predicted"/>
<dbReference type="Proteomes" id="UP000002945">
    <property type="component" value="Unassembled WGS sequence"/>
</dbReference>
<dbReference type="HOGENOM" id="CLU_1254110_0_0_10"/>
<dbReference type="eggNOG" id="COG2197">
    <property type="taxonomic scope" value="Bacteria"/>
</dbReference>
<dbReference type="EMBL" id="ABIB01000002">
    <property type="protein sequence ID" value="EDP97179.1"/>
    <property type="molecule type" value="Genomic_DNA"/>
</dbReference>
<dbReference type="RefSeq" id="WP_007096230.1">
    <property type="nucleotide sequence ID" value="NZ_CP142125.1"/>
</dbReference>
<feature type="domain" description="Response regulatory" evidence="3">
    <location>
        <begin position="4"/>
        <end position="133"/>
    </location>
</feature>
<dbReference type="PANTHER" id="PTHR45566:SF1">
    <property type="entry name" value="HTH-TYPE TRANSCRIPTIONAL REGULATOR YHJB-RELATED"/>
    <property type="match status" value="1"/>
</dbReference>
<dbReference type="InterPro" id="IPR016032">
    <property type="entry name" value="Sig_transdc_resp-reg_C-effctor"/>
</dbReference>
<dbReference type="InterPro" id="IPR036388">
    <property type="entry name" value="WH-like_DNA-bd_sf"/>
</dbReference>
<evidence type="ECO:0000256" key="2">
    <source>
        <dbReference type="PROSITE-ProRule" id="PRU00169"/>
    </source>
</evidence>
<keyword evidence="5" id="KW-1185">Reference proteome</keyword>
<protein>
    <submittedName>
        <fullName evidence="4">Receiver component of a two-component response regulator</fullName>
    </submittedName>
</protein>
<dbReference type="Gene3D" id="3.40.50.2300">
    <property type="match status" value="1"/>
</dbReference>
<dbReference type="OrthoDB" id="659223at2"/>
<dbReference type="SUPFAM" id="SSF52172">
    <property type="entry name" value="CheY-like"/>
    <property type="match status" value="1"/>
</dbReference>
<reference evidence="4 5" key="1">
    <citation type="journal article" date="2011" name="J. Bacteriol.">
        <title>Genome sequence of the algicidal bacterium Kordia algicida OT-1.</title>
        <authorList>
            <person name="Lee H.S."/>
            <person name="Kang S.G."/>
            <person name="Kwon K.K."/>
            <person name="Lee J.H."/>
            <person name="Kim S.J."/>
        </authorList>
    </citation>
    <scope>NUCLEOTIDE SEQUENCE [LARGE SCALE GENOMIC DNA]</scope>
    <source>
        <strain evidence="4 5">OT-1</strain>
    </source>
</reference>
<comment type="caution">
    <text evidence="4">The sequence shown here is derived from an EMBL/GenBank/DDBJ whole genome shotgun (WGS) entry which is preliminary data.</text>
</comment>
<keyword evidence="2" id="KW-0597">Phosphoprotein</keyword>
<dbReference type="InterPro" id="IPR051015">
    <property type="entry name" value="EvgA-like"/>
</dbReference>
<dbReference type="SUPFAM" id="SSF46894">
    <property type="entry name" value="C-terminal effector domain of the bipartite response regulators"/>
    <property type="match status" value="1"/>
</dbReference>
<evidence type="ECO:0000256" key="1">
    <source>
        <dbReference type="ARBA" id="ARBA00023125"/>
    </source>
</evidence>
<accession>A9DNF6</accession>
<dbReference type="STRING" id="391587.KAOT1_18492"/>
<dbReference type="AlphaFoldDB" id="A9DNF6"/>
<evidence type="ECO:0000259" key="3">
    <source>
        <dbReference type="PROSITE" id="PS50110"/>
    </source>
</evidence>
<dbReference type="GO" id="GO:0000160">
    <property type="term" value="P:phosphorelay signal transduction system"/>
    <property type="evidence" value="ECO:0007669"/>
    <property type="project" value="InterPro"/>
</dbReference>
<feature type="modified residue" description="4-aspartylphosphate" evidence="2">
    <location>
        <position position="60"/>
    </location>
</feature>
<dbReference type="InterPro" id="IPR001789">
    <property type="entry name" value="Sig_transdc_resp-reg_receiver"/>
</dbReference>
<evidence type="ECO:0000313" key="5">
    <source>
        <dbReference type="Proteomes" id="UP000002945"/>
    </source>
</evidence>
<dbReference type="GO" id="GO:0003677">
    <property type="term" value="F:DNA binding"/>
    <property type="evidence" value="ECO:0007669"/>
    <property type="project" value="UniProtKB-KW"/>
</dbReference>
<evidence type="ECO:0000313" key="4">
    <source>
        <dbReference type="EMBL" id="EDP97179.1"/>
    </source>
</evidence>